<dbReference type="PANTHER" id="PTHR43441">
    <property type="entry name" value="RIBOSOMAL-PROTEIN-SERINE ACETYLTRANSFERASE"/>
    <property type="match status" value="1"/>
</dbReference>
<gene>
    <name evidence="2" type="ORF">NCCP602_32920</name>
</gene>
<evidence type="ECO:0000313" key="3">
    <source>
        <dbReference type="Proteomes" id="UP001498238"/>
    </source>
</evidence>
<organism evidence="2 3">
    <name type="scientific">Brevibacterium metallidurans</name>
    <dbReference type="NCBI Taxonomy" id="1482676"/>
    <lineage>
        <taxon>Bacteria</taxon>
        <taxon>Bacillati</taxon>
        <taxon>Actinomycetota</taxon>
        <taxon>Actinomycetes</taxon>
        <taxon>Micrococcales</taxon>
        <taxon>Brevibacteriaceae</taxon>
        <taxon>Brevibacterium</taxon>
    </lineage>
</organism>
<dbReference type="SUPFAM" id="SSF55729">
    <property type="entry name" value="Acyl-CoA N-acyltransferases (Nat)"/>
    <property type="match status" value="1"/>
</dbReference>
<comment type="caution">
    <text evidence="2">The sequence shown here is derived from an EMBL/GenBank/DDBJ whole genome shotgun (WGS) entry which is preliminary data.</text>
</comment>
<dbReference type="EMBL" id="BAAAAF010000023">
    <property type="protein sequence ID" value="GAA0037330.1"/>
    <property type="molecule type" value="Genomic_DNA"/>
</dbReference>
<dbReference type="Gene3D" id="3.40.630.30">
    <property type="match status" value="1"/>
</dbReference>
<evidence type="ECO:0000259" key="1">
    <source>
        <dbReference type="Pfam" id="PF13302"/>
    </source>
</evidence>
<dbReference type="Proteomes" id="UP001498238">
    <property type="component" value="Unassembled WGS sequence"/>
</dbReference>
<sequence length="216" mass="23970">MELAQIWPPFGLRITTADMELAPTREADYGELAEIARGGVRRDGVQAFLVDWDSGTDEEIARSIAQYQWGTRANYRTEDWTLEFTVRVNGRVVGVQGISATDYPQTLSVTTGSWLALTEQGRGFGTRMRRALLTACAEYFDTRVFHTAYVEGNDASRRVSEKLGYRPNGEKLIVVQDGQAHREHQLVLDAADLVRDEGVGITGAEAVRRFLGLDAG</sequence>
<dbReference type="RefSeq" id="WP_339393956.1">
    <property type="nucleotide sequence ID" value="NZ_BAAAAF010000023.1"/>
</dbReference>
<proteinExistence type="predicted"/>
<name>A0ABP3CBS6_9MICO</name>
<dbReference type="Pfam" id="PF13302">
    <property type="entry name" value="Acetyltransf_3"/>
    <property type="match status" value="1"/>
</dbReference>
<dbReference type="InterPro" id="IPR000182">
    <property type="entry name" value="GNAT_dom"/>
</dbReference>
<dbReference type="PANTHER" id="PTHR43441:SF11">
    <property type="entry name" value="RIBOSOMAL-PROTEIN-SERINE ACETYLTRANSFERASE"/>
    <property type="match status" value="1"/>
</dbReference>
<feature type="domain" description="N-acetyltransferase" evidence="1">
    <location>
        <begin position="20"/>
        <end position="166"/>
    </location>
</feature>
<reference evidence="2 3" key="1">
    <citation type="submission" date="2024-01" db="EMBL/GenBank/DDBJ databases">
        <title>Characterization of antibiotic resistant novel bacterial strains and their environmental applications.</title>
        <authorList>
            <person name="Manzoor S."/>
            <person name="Abbas S."/>
            <person name="Arshad M."/>
            <person name="Ahmed I."/>
        </authorList>
    </citation>
    <scope>NUCLEOTIDE SEQUENCE [LARGE SCALE GENOMIC DNA]</scope>
    <source>
        <strain evidence="2 3">NCCP-602</strain>
    </source>
</reference>
<evidence type="ECO:0000313" key="2">
    <source>
        <dbReference type="EMBL" id="GAA0037330.1"/>
    </source>
</evidence>
<dbReference type="InterPro" id="IPR016181">
    <property type="entry name" value="Acyl_CoA_acyltransferase"/>
</dbReference>
<protein>
    <submittedName>
        <fullName evidence="2">GNAT family N-acetyltransferase</fullName>
    </submittedName>
</protein>
<dbReference type="InterPro" id="IPR051908">
    <property type="entry name" value="Ribosomal_N-acetyltransferase"/>
</dbReference>
<accession>A0ABP3CBS6</accession>
<keyword evidence="3" id="KW-1185">Reference proteome</keyword>